<keyword evidence="7 9" id="KW-0472">Membrane</keyword>
<evidence type="ECO:0000313" key="13">
    <source>
        <dbReference type="Proteomes" id="UP001234343"/>
    </source>
</evidence>
<feature type="domain" description="Tyrosine-protein kinase G-rich" evidence="11">
    <location>
        <begin position="365"/>
        <end position="437"/>
    </location>
</feature>
<reference evidence="12 13" key="1">
    <citation type="submission" date="2023-06" db="EMBL/GenBank/DDBJ databases">
        <title>Alteromonas sp. ASW11-36 isolated from intertidal sand.</title>
        <authorList>
            <person name="Li Y."/>
        </authorList>
    </citation>
    <scope>NUCLEOTIDE SEQUENCE [LARGE SCALE GENOMIC DNA]</scope>
    <source>
        <strain evidence="12 13">ASW11-36</strain>
    </source>
</reference>
<keyword evidence="5" id="KW-0067">ATP-binding</keyword>
<name>A0ABT7SYZ9_9ALTE</name>
<keyword evidence="13" id="KW-1185">Reference proteome</keyword>
<keyword evidence="2" id="KW-1003">Cell membrane</keyword>
<dbReference type="Pfam" id="PF02706">
    <property type="entry name" value="Wzz"/>
    <property type="match status" value="1"/>
</dbReference>
<gene>
    <name evidence="12" type="ORF">QTP81_12485</name>
</gene>
<feature type="transmembrane region" description="Helical" evidence="9">
    <location>
        <begin position="417"/>
        <end position="439"/>
    </location>
</feature>
<dbReference type="PANTHER" id="PTHR32309:SF13">
    <property type="entry name" value="FERRIC ENTEROBACTIN TRANSPORT PROTEIN FEPE"/>
    <property type="match status" value="1"/>
</dbReference>
<feature type="coiled-coil region" evidence="8">
    <location>
        <begin position="276"/>
        <end position="331"/>
    </location>
</feature>
<sequence>MNDVSPNSQVQHEPLFDIGDLLMLIWNKKFRIIITAGAIVTLLGYYVMQMPKVYSAKTTLLLGESSAEMSLPQGLASFASAGDSKLDTYLQYMRSRQFAERVVEQSGLMFRAELVNQNQPDSAKRLAAAQRLQNGLGYSRLGETNMVDVTFESTSPQLAADVVNAVGPVFFEYQQQKSQDRAQDASRWLNEQFEEVERQLEASEATLQDYFLENRLIDLASQISLASSEISTYMSQRIQVDAQAAEMKTMISQFEASGDDVQGLLNVGYIVKNSMVQDLRKRILDEEEDLAEISQRYKFKHPRYIAQVSKIDAMTRELESLIKKLVASLKQEYQIMLERSEEINKLIDEARGRHSELGQHEVNLAKLRREVESTQKLYDIFLSRLQETEILRDLGGQEEFSVVDFASVPTSPSKPNFVLLLAASVVFAGFISVMGWLFIHIVSDKRSRVLSVLASMDVPVLTEIPRIFRTRRKLSTVLKASRDNMRFAESIRTLRTALIVRNDLDENRVIAVTGVKPNDGKSLVAASLSESFAKLEKSMVLDADLRYPSISGAYKLKESLPGLTSFLGNSAPAGKCIHKITDTQLSVMPSGIIPQDPMVYLSKPRFKAFLHKLSIIFERVVIDVPPLEQYSDGLVIGRNVDAIILVCDLEHTETAELVQAIQKLRDVGAPLVGVVFNRVKNLPAAPGQSRRSYLKIPFLHRRKKTGILSPETA</sequence>
<feature type="domain" description="Polysaccharide chain length determinant N-terminal" evidence="10">
    <location>
        <begin position="16"/>
        <end position="105"/>
    </location>
</feature>
<evidence type="ECO:0000256" key="9">
    <source>
        <dbReference type="SAM" id="Phobius"/>
    </source>
</evidence>
<organism evidence="12 13">
    <name type="scientific">Alteromonas arenosi</name>
    <dbReference type="NCBI Taxonomy" id="3055817"/>
    <lineage>
        <taxon>Bacteria</taxon>
        <taxon>Pseudomonadati</taxon>
        <taxon>Pseudomonadota</taxon>
        <taxon>Gammaproteobacteria</taxon>
        <taxon>Alteromonadales</taxon>
        <taxon>Alteromonadaceae</taxon>
        <taxon>Alteromonas/Salinimonas group</taxon>
        <taxon>Alteromonas</taxon>
    </lineage>
</organism>
<evidence type="ECO:0000256" key="3">
    <source>
        <dbReference type="ARBA" id="ARBA00022692"/>
    </source>
</evidence>
<keyword evidence="3 9" id="KW-0812">Transmembrane</keyword>
<evidence type="ECO:0000256" key="4">
    <source>
        <dbReference type="ARBA" id="ARBA00022741"/>
    </source>
</evidence>
<dbReference type="CDD" id="cd05387">
    <property type="entry name" value="BY-kinase"/>
    <property type="match status" value="1"/>
</dbReference>
<dbReference type="InterPro" id="IPR050445">
    <property type="entry name" value="Bact_polysacc_biosynth/exp"/>
</dbReference>
<dbReference type="InterPro" id="IPR027417">
    <property type="entry name" value="P-loop_NTPase"/>
</dbReference>
<keyword evidence="8" id="KW-0175">Coiled coil</keyword>
<dbReference type="RefSeq" id="WP_289365904.1">
    <property type="nucleotide sequence ID" value="NZ_JAUCBP010000010.1"/>
</dbReference>
<dbReference type="Pfam" id="PF13807">
    <property type="entry name" value="GNVR"/>
    <property type="match status" value="1"/>
</dbReference>
<dbReference type="Gene3D" id="3.40.50.300">
    <property type="entry name" value="P-loop containing nucleotide triphosphate hydrolases"/>
    <property type="match status" value="1"/>
</dbReference>
<keyword evidence="4" id="KW-0547">Nucleotide-binding</keyword>
<dbReference type="Proteomes" id="UP001234343">
    <property type="component" value="Unassembled WGS sequence"/>
</dbReference>
<evidence type="ECO:0000313" key="12">
    <source>
        <dbReference type="EMBL" id="MDM7861415.1"/>
    </source>
</evidence>
<accession>A0ABT7SYZ9</accession>
<comment type="caution">
    <text evidence="12">The sequence shown here is derived from an EMBL/GenBank/DDBJ whole genome shotgun (WGS) entry which is preliminary data.</text>
</comment>
<evidence type="ECO:0000256" key="5">
    <source>
        <dbReference type="ARBA" id="ARBA00022840"/>
    </source>
</evidence>
<dbReference type="PANTHER" id="PTHR32309">
    <property type="entry name" value="TYROSINE-PROTEIN KINASE"/>
    <property type="match status" value="1"/>
</dbReference>
<dbReference type="InterPro" id="IPR003856">
    <property type="entry name" value="LPS_length_determ_N"/>
</dbReference>
<dbReference type="NCBIfam" id="TIGR01007">
    <property type="entry name" value="eps_fam"/>
    <property type="match status" value="1"/>
</dbReference>
<dbReference type="InterPro" id="IPR005702">
    <property type="entry name" value="Wzc-like_C"/>
</dbReference>
<keyword evidence="6 9" id="KW-1133">Transmembrane helix</keyword>
<protein>
    <submittedName>
        <fullName evidence="12">Polysaccharide biosynthesis tyrosine autokinase</fullName>
    </submittedName>
</protein>
<feature type="coiled-coil region" evidence="8">
    <location>
        <begin position="186"/>
        <end position="213"/>
    </location>
</feature>
<evidence type="ECO:0000256" key="8">
    <source>
        <dbReference type="SAM" id="Coils"/>
    </source>
</evidence>
<evidence type="ECO:0000256" key="6">
    <source>
        <dbReference type="ARBA" id="ARBA00022989"/>
    </source>
</evidence>
<evidence type="ECO:0000256" key="2">
    <source>
        <dbReference type="ARBA" id="ARBA00022475"/>
    </source>
</evidence>
<dbReference type="SUPFAM" id="SSF52540">
    <property type="entry name" value="P-loop containing nucleoside triphosphate hydrolases"/>
    <property type="match status" value="1"/>
</dbReference>
<feature type="transmembrane region" description="Helical" evidence="9">
    <location>
        <begin position="30"/>
        <end position="48"/>
    </location>
</feature>
<evidence type="ECO:0000259" key="11">
    <source>
        <dbReference type="Pfam" id="PF13807"/>
    </source>
</evidence>
<evidence type="ECO:0000259" key="10">
    <source>
        <dbReference type="Pfam" id="PF02706"/>
    </source>
</evidence>
<dbReference type="InterPro" id="IPR032807">
    <property type="entry name" value="GNVR"/>
</dbReference>
<evidence type="ECO:0000256" key="1">
    <source>
        <dbReference type="ARBA" id="ARBA00004651"/>
    </source>
</evidence>
<evidence type="ECO:0000256" key="7">
    <source>
        <dbReference type="ARBA" id="ARBA00023136"/>
    </source>
</evidence>
<dbReference type="EMBL" id="JAUCBP010000010">
    <property type="protein sequence ID" value="MDM7861415.1"/>
    <property type="molecule type" value="Genomic_DNA"/>
</dbReference>
<proteinExistence type="predicted"/>
<comment type="subcellular location">
    <subcellularLocation>
        <location evidence="1">Cell membrane</location>
        <topology evidence="1">Multi-pass membrane protein</topology>
    </subcellularLocation>
</comment>